<dbReference type="AlphaFoldDB" id="A0AAD4ELU7"/>
<dbReference type="GeneID" id="64664975"/>
<reference evidence="2" key="1">
    <citation type="journal article" date="2020" name="New Phytol.">
        <title>Comparative genomics reveals dynamic genome evolution in host specialist ectomycorrhizal fungi.</title>
        <authorList>
            <person name="Lofgren L.A."/>
            <person name="Nguyen N.H."/>
            <person name="Vilgalys R."/>
            <person name="Ruytinx J."/>
            <person name="Liao H.L."/>
            <person name="Branco S."/>
            <person name="Kuo A."/>
            <person name="LaButti K."/>
            <person name="Lipzen A."/>
            <person name="Andreopoulos W."/>
            <person name="Pangilinan J."/>
            <person name="Riley R."/>
            <person name="Hundley H."/>
            <person name="Na H."/>
            <person name="Barry K."/>
            <person name="Grigoriev I.V."/>
            <person name="Stajich J.E."/>
            <person name="Kennedy P.G."/>
        </authorList>
    </citation>
    <scope>NUCLEOTIDE SEQUENCE</scope>
    <source>
        <strain evidence="2">FC203</strain>
    </source>
</reference>
<name>A0AAD4ELU7_9AGAM</name>
<accession>A0AAD4ELU7</accession>
<feature type="transmembrane region" description="Helical" evidence="1">
    <location>
        <begin position="42"/>
        <end position="62"/>
    </location>
</feature>
<sequence length="115" mass="12895">MTETTSIASKFSILNCIFYGIETARVQVLLRPSVMLLFPSPIYGLFLTTMAMLLSLQIEAVIRLTKTFFGVTMDSSDICVNLFIGQLLMVLSISSTFSSPSYFCSCIYLYITPFR</sequence>
<gene>
    <name evidence="2" type="ORF">F5891DRAFT_14832</name>
</gene>
<dbReference type="Proteomes" id="UP001195769">
    <property type="component" value="Unassembled WGS sequence"/>
</dbReference>
<evidence type="ECO:0000313" key="2">
    <source>
        <dbReference type="EMBL" id="KAG1908462.1"/>
    </source>
</evidence>
<keyword evidence="1" id="KW-0812">Transmembrane</keyword>
<evidence type="ECO:0000313" key="3">
    <source>
        <dbReference type="Proteomes" id="UP001195769"/>
    </source>
</evidence>
<protein>
    <submittedName>
        <fullName evidence="2">Uncharacterized protein</fullName>
    </submittedName>
</protein>
<organism evidence="2 3">
    <name type="scientific">Suillus fuscotomentosus</name>
    <dbReference type="NCBI Taxonomy" id="1912939"/>
    <lineage>
        <taxon>Eukaryota</taxon>
        <taxon>Fungi</taxon>
        <taxon>Dikarya</taxon>
        <taxon>Basidiomycota</taxon>
        <taxon>Agaricomycotina</taxon>
        <taxon>Agaricomycetes</taxon>
        <taxon>Agaricomycetidae</taxon>
        <taxon>Boletales</taxon>
        <taxon>Suillineae</taxon>
        <taxon>Suillaceae</taxon>
        <taxon>Suillus</taxon>
    </lineage>
</organism>
<dbReference type="EMBL" id="JABBWK010000001">
    <property type="protein sequence ID" value="KAG1908462.1"/>
    <property type="molecule type" value="Genomic_DNA"/>
</dbReference>
<comment type="caution">
    <text evidence="2">The sequence shown here is derived from an EMBL/GenBank/DDBJ whole genome shotgun (WGS) entry which is preliminary data.</text>
</comment>
<proteinExistence type="predicted"/>
<evidence type="ECO:0000256" key="1">
    <source>
        <dbReference type="SAM" id="Phobius"/>
    </source>
</evidence>
<keyword evidence="1" id="KW-0472">Membrane</keyword>
<keyword evidence="3" id="KW-1185">Reference proteome</keyword>
<keyword evidence="1" id="KW-1133">Transmembrane helix</keyword>
<dbReference type="RefSeq" id="XP_041234037.1">
    <property type="nucleotide sequence ID" value="XM_041370677.1"/>
</dbReference>